<dbReference type="InterPro" id="IPR000014">
    <property type="entry name" value="PAS"/>
</dbReference>
<dbReference type="InterPro" id="IPR035965">
    <property type="entry name" value="PAS-like_dom_sf"/>
</dbReference>
<evidence type="ECO:0000313" key="5">
    <source>
        <dbReference type="EMBL" id="KIK31044.1"/>
    </source>
</evidence>
<keyword evidence="6" id="KW-1185">Reference proteome</keyword>
<dbReference type="PROSITE" id="PS50112">
    <property type="entry name" value="PAS"/>
    <property type="match status" value="1"/>
</dbReference>
<evidence type="ECO:0000256" key="1">
    <source>
        <dbReference type="ARBA" id="ARBA00006484"/>
    </source>
</evidence>
<dbReference type="EMBL" id="KN833685">
    <property type="protein sequence ID" value="KIK31044.1"/>
    <property type="molecule type" value="Genomic_DNA"/>
</dbReference>
<sequence>MASSLAVEWAKKGVRVNTLSPGYMLTKLTKTILAHDQELKKTWESLTPMGKMGEPDDLAKEKDVLFKKSFMQSVTEWGHQAGGIIREAPVVHLAIECRVQTTVDLAGQAGVGIITSYTNISGINQQRAVPSPPMSAQSQISTGSAQRQSQARPTSNSNAAQIPSTFEFTKRKRWADLLINELSDAIIFVLSGDAKVWFCGRAVIELLGWRDTELIDRNFLEFVNGEDQQAFHVAFQDSLHTRKEMNSYVRLQCKNGFAMQHFPQSQVLFELKGYPLYLENETSPRCFLAVAKPYPSRNVAMLNTFLELKIENERLQRRLAELRVRTSSPAIPTAESSTSNGYTSHGLPTTGGSAAEAPYTREGKTDYALQCIVARRTKTSNTRPANWMRWVCKC</sequence>
<evidence type="ECO:0000256" key="3">
    <source>
        <dbReference type="SAM" id="MobiDB-lite"/>
    </source>
</evidence>
<dbReference type="Gene3D" id="3.40.50.720">
    <property type="entry name" value="NAD(P)-binding Rossmann-like Domain"/>
    <property type="match status" value="1"/>
</dbReference>
<comment type="similarity">
    <text evidence="1">Belongs to the short-chain dehydrogenases/reductases (SDR) family.</text>
</comment>
<evidence type="ECO:0000259" key="4">
    <source>
        <dbReference type="PROSITE" id="PS50112"/>
    </source>
</evidence>
<gene>
    <name evidence="5" type="ORF">PISMIDRAFT_20531</name>
</gene>
<dbReference type="Gene3D" id="3.30.450.20">
    <property type="entry name" value="PAS domain"/>
    <property type="match status" value="1"/>
</dbReference>
<feature type="compositionally biased region" description="Polar residues" evidence="3">
    <location>
        <begin position="326"/>
        <end position="352"/>
    </location>
</feature>
<protein>
    <recommendedName>
        <fullName evidence="4">PAS domain-containing protein</fullName>
    </recommendedName>
</protein>
<dbReference type="PRINTS" id="PR00081">
    <property type="entry name" value="GDHRDH"/>
</dbReference>
<organism evidence="5 6">
    <name type="scientific">Pisolithus microcarpus 441</name>
    <dbReference type="NCBI Taxonomy" id="765257"/>
    <lineage>
        <taxon>Eukaryota</taxon>
        <taxon>Fungi</taxon>
        <taxon>Dikarya</taxon>
        <taxon>Basidiomycota</taxon>
        <taxon>Agaricomycotina</taxon>
        <taxon>Agaricomycetes</taxon>
        <taxon>Agaricomycetidae</taxon>
        <taxon>Boletales</taxon>
        <taxon>Sclerodermatineae</taxon>
        <taxon>Pisolithaceae</taxon>
        <taxon>Pisolithus</taxon>
    </lineage>
</organism>
<name>A0A0C9ZYH8_9AGAM</name>
<dbReference type="HOGENOM" id="CLU_700417_0_0_1"/>
<dbReference type="Proteomes" id="UP000054018">
    <property type="component" value="Unassembled WGS sequence"/>
</dbReference>
<feature type="domain" description="PAS" evidence="4">
    <location>
        <begin position="187"/>
        <end position="242"/>
    </location>
</feature>
<feature type="region of interest" description="Disordered" evidence="3">
    <location>
        <begin position="326"/>
        <end position="357"/>
    </location>
</feature>
<dbReference type="SUPFAM" id="SSF51735">
    <property type="entry name" value="NAD(P)-binding Rossmann-fold domains"/>
    <property type="match status" value="1"/>
</dbReference>
<dbReference type="AlphaFoldDB" id="A0A0C9ZYH8"/>
<dbReference type="Pfam" id="PF08447">
    <property type="entry name" value="PAS_3"/>
    <property type="match status" value="1"/>
</dbReference>
<evidence type="ECO:0000313" key="6">
    <source>
        <dbReference type="Proteomes" id="UP000054018"/>
    </source>
</evidence>
<reference evidence="6" key="2">
    <citation type="submission" date="2015-01" db="EMBL/GenBank/DDBJ databases">
        <title>Evolutionary Origins and Diversification of the Mycorrhizal Mutualists.</title>
        <authorList>
            <consortium name="DOE Joint Genome Institute"/>
            <consortium name="Mycorrhizal Genomics Consortium"/>
            <person name="Kohler A."/>
            <person name="Kuo A."/>
            <person name="Nagy L.G."/>
            <person name="Floudas D."/>
            <person name="Copeland A."/>
            <person name="Barry K.W."/>
            <person name="Cichocki N."/>
            <person name="Veneault-Fourrey C."/>
            <person name="LaButti K."/>
            <person name="Lindquist E.A."/>
            <person name="Lipzen A."/>
            <person name="Lundell T."/>
            <person name="Morin E."/>
            <person name="Murat C."/>
            <person name="Riley R."/>
            <person name="Ohm R."/>
            <person name="Sun H."/>
            <person name="Tunlid A."/>
            <person name="Henrissat B."/>
            <person name="Grigoriev I.V."/>
            <person name="Hibbett D.S."/>
            <person name="Martin F."/>
        </authorList>
    </citation>
    <scope>NUCLEOTIDE SEQUENCE [LARGE SCALE GENOMIC DNA]</scope>
    <source>
        <strain evidence="6">441</strain>
    </source>
</reference>
<dbReference type="InterPro" id="IPR002347">
    <property type="entry name" value="SDR_fam"/>
</dbReference>
<dbReference type="PANTHER" id="PTHR42760:SF115">
    <property type="entry name" value="3-OXOACYL-[ACYL-CARRIER-PROTEIN] REDUCTASE FABG"/>
    <property type="match status" value="1"/>
</dbReference>
<dbReference type="GO" id="GO:0016616">
    <property type="term" value="F:oxidoreductase activity, acting on the CH-OH group of donors, NAD or NADP as acceptor"/>
    <property type="evidence" value="ECO:0007669"/>
    <property type="project" value="TreeGrafter"/>
</dbReference>
<accession>A0A0C9ZYH8</accession>
<dbReference type="SMART" id="SM00091">
    <property type="entry name" value="PAS"/>
    <property type="match status" value="1"/>
</dbReference>
<dbReference type="InterPro" id="IPR036291">
    <property type="entry name" value="NAD(P)-bd_dom_sf"/>
</dbReference>
<dbReference type="Pfam" id="PF13561">
    <property type="entry name" value="adh_short_C2"/>
    <property type="match status" value="1"/>
</dbReference>
<dbReference type="OrthoDB" id="2162994at2759"/>
<dbReference type="CDD" id="cd00130">
    <property type="entry name" value="PAS"/>
    <property type="match status" value="1"/>
</dbReference>
<evidence type="ECO:0000256" key="2">
    <source>
        <dbReference type="ARBA" id="ARBA00023002"/>
    </source>
</evidence>
<proteinExistence type="inferred from homology"/>
<feature type="region of interest" description="Disordered" evidence="3">
    <location>
        <begin position="125"/>
        <end position="162"/>
    </location>
</feature>
<reference evidence="5 6" key="1">
    <citation type="submission" date="2014-04" db="EMBL/GenBank/DDBJ databases">
        <authorList>
            <consortium name="DOE Joint Genome Institute"/>
            <person name="Kuo A."/>
            <person name="Kohler A."/>
            <person name="Costa M.D."/>
            <person name="Nagy L.G."/>
            <person name="Floudas D."/>
            <person name="Copeland A."/>
            <person name="Barry K.W."/>
            <person name="Cichocki N."/>
            <person name="Veneault-Fourrey C."/>
            <person name="LaButti K."/>
            <person name="Lindquist E.A."/>
            <person name="Lipzen A."/>
            <person name="Lundell T."/>
            <person name="Morin E."/>
            <person name="Murat C."/>
            <person name="Sun H."/>
            <person name="Tunlid A."/>
            <person name="Henrissat B."/>
            <person name="Grigoriev I.V."/>
            <person name="Hibbett D.S."/>
            <person name="Martin F."/>
            <person name="Nordberg H.P."/>
            <person name="Cantor M.N."/>
            <person name="Hua S.X."/>
        </authorList>
    </citation>
    <scope>NUCLEOTIDE SEQUENCE [LARGE SCALE GENOMIC DNA]</scope>
    <source>
        <strain evidence="5 6">441</strain>
    </source>
</reference>
<dbReference type="SUPFAM" id="SSF55785">
    <property type="entry name" value="PYP-like sensor domain (PAS domain)"/>
    <property type="match status" value="1"/>
</dbReference>
<dbReference type="STRING" id="765257.A0A0C9ZYH8"/>
<dbReference type="NCBIfam" id="TIGR00229">
    <property type="entry name" value="sensory_box"/>
    <property type="match status" value="1"/>
</dbReference>
<dbReference type="InterPro" id="IPR013655">
    <property type="entry name" value="PAS_fold_3"/>
</dbReference>
<keyword evidence="2" id="KW-0560">Oxidoreductase</keyword>
<dbReference type="PANTHER" id="PTHR42760">
    <property type="entry name" value="SHORT-CHAIN DEHYDROGENASES/REDUCTASES FAMILY MEMBER"/>
    <property type="match status" value="1"/>
</dbReference>